<dbReference type="InterPro" id="IPR008844">
    <property type="entry name" value="Spore_GerAC-like"/>
</dbReference>
<feature type="domain" description="Spore germination GerAC-like C-terminal" evidence="8">
    <location>
        <begin position="202"/>
        <end position="359"/>
    </location>
</feature>
<evidence type="ECO:0000256" key="4">
    <source>
        <dbReference type="ARBA" id="ARBA00022729"/>
    </source>
</evidence>
<dbReference type="EMBL" id="BORC01000003">
    <property type="protein sequence ID" value="GIN62129.1"/>
    <property type="molecule type" value="Genomic_DNA"/>
</dbReference>
<dbReference type="AlphaFoldDB" id="A0A919WI40"/>
<dbReference type="GO" id="GO:0009847">
    <property type="term" value="P:spore germination"/>
    <property type="evidence" value="ECO:0007669"/>
    <property type="project" value="InterPro"/>
</dbReference>
<comment type="caution">
    <text evidence="10">The sequence shown here is derived from an EMBL/GenBank/DDBJ whole genome shotgun (WGS) entry which is preliminary data.</text>
</comment>
<keyword evidence="7" id="KW-0449">Lipoprotein</keyword>
<dbReference type="NCBIfam" id="TIGR02887">
    <property type="entry name" value="spore_ger_x_C"/>
    <property type="match status" value="1"/>
</dbReference>
<evidence type="ECO:0000256" key="7">
    <source>
        <dbReference type="ARBA" id="ARBA00023288"/>
    </source>
</evidence>
<organism evidence="10 11">
    <name type="scientific">Robertmurraya siralis</name>
    <dbReference type="NCBI Taxonomy" id="77777"/>
    <lineage>
        <taxon>Bacteria</taxon>
        <taxon>Bacillati</taxon>
        <taxon>Bacillota</taxon>
        <taxon>Bacilli</taxon>
        <taxon>Bacillales</taxon>
        <taxon>Bacillaceae</taxon>
        <taxon>Robertmurraya</taxon>
    </lineage>
</organism>
<keyword evidence="4" id="KW-0732">Signal</keyword>
<sequence length="362" mass="41282">MKSIYTAISILCIYLLLTGCVKKEILDEIYLIESIGFDHSKEKSNKGMIVGTILYPIYQPDQPPKNKTLTAEAHIKKSVLQEIQLQSANPIVTGSMEIVLFSKELATNEGVLELIDPFQRDPAVGSGLYLAVVDGEAKELMEGNYGIRGNATYFSNLIENNIKNEDLPKTNLHKFLFSYYQKGQTPFMPQLKRISKEKVLLNGICFFKHGKIVHTISPQEMFFFRLLVDKYSNGLHRVKIDEGEAAIRSIRSVHRFKLTNRFPKEVTVQIKVHGIINEYTGTKVTPKVIDSLQKEFEKEIDEECKKLIESFKENKIDPIGFGHFMKTQIRNFDLTDWTDSQFQNLIVKLEPDVTIAEAGVIE</sequence>
<gene>
    <name evidence="10" type="primary">gerAC</name>
    <name evidence="10" type="ORF">J27TS8_21220</name>
</gene>
<evidence type="ECO:0000313" key="10">
    <source>
        <dbReference type="EMBL" id="GIN62129.1"/>
    </source>
</evidence>
<dbReference type="InterPro" id="IPR046953">
    <property type="entry name" value="Spore_GerAC-like_C"/>
</dbReference>
<dbReference type="PANTHER" id="PTHR35789">
    <property type="entry name" value="SPORE GERMINATION PROTEIN B3"/>
    <property type="match status" value="1"/>
</dbReference>
<evidence type="ECO:0000256" key="2">
    <source>
        <dbReference type="ARBA" id="ARBA00007886"/>
    </source>
</evidence>
<protein>
    <submittedName>
        <fullName evidence="10">Germination protein GerYC</fullName>
    </submittedName>
</protein>
<proteinExistence type="inferred from homology"/>
<keyword evidence="5" id="KW-0472">Membrane</keyword>
<dbReference type="RefSeq" id="WP_095311477.1">
    <property type="nucleotide sequence ID" value="NZ_BORC01000003.1"/>
</dbReference>
<dbReference type="InterPro" id="IPR038501">
    <property type="entry name" value="Spore_GerAC_C_sf"/>
</dbReference>
<name>A0A919WI40_9BACI</name>
<dbReference type="Proteomes" id="UP000682111">
    <property type="component" value="Unassembled WGS sequence"/>
</dbReference>
<dbReference type="InterPro" id="IPR057336">
    <property type="entry name" value="GerAC_N"/>
</dbReference>
<keyword evidence="6" id="KW-0564">Palmitate</keyword>
<dbReference type="Pfam" id="PF25198">
    <property type="entry name" value="Spore_GerAC_N"/>
    <property type="match status" value="1"/>
</dbReference>
<keyword evidence="11" id="KW-1185">Reference proteome</keyword>
<dbReference type="GO" id="GO:0016020">
    <property type="term" value="C:membrane"/>
    <property type="evidence" value="ECO:0007669"/>
    <property type="project" value="UniProtKB-SubCell"/>
</dbReference>
<evidence type="ECO:0000256" key="6">
    <source>
        <dbReference type="ARBA" id="ARBA00023139"/>
    </source>
</evidence>
<comment type="similarity">
    <text evidence="2">Belongs to the GerABKC lipoprotein family.</text>
</comment>
<dbReference type="PROSITE" id="PS51257">
    <property type="entry name" value="PROKAR_LIPOPROTEIN"/>
    <property type="match status" value="1"/>
</dbReference>
<feature type="domain" description="Spore germination protein N-terminal" evidence="9">
    <location>
        <begin position="23"/>
        <end position="192"/>
    </location>
</feature>
<accession>A0A919WI40</accession>
<evidence type="ECO:0000313" key="11">
    <source>
        <dbReference type="Proteomes" id="UP000682111"/>
    </source>
</evidence>
<comment type="subcellular location">
    <subcellularLocation>
        <location evidence="1">Membrane</location>
        <topology evidence="1">Lipid-anchor</topology>
    </subcellularLocation>
</comment>
<dbReference type="Gene3D" id="3.30.300.210">
    <property type="entry name" value="Nutrient germinant receptor protein C, domain 3"/>
    <property type="match status" value="1"/>
</dbReference>
<evidence type="ECO:0000256" key="3">
    <source>
        <dbReference type="ARBA" id="ARBA00022544"/>
    </source>
</evidence>
<reference evidence="10" key="1">
    <citation type="submission" date="2021-03" db="EMBL/GenBank/DDBJ databases">
        <title>Antimicrobial resistance genes in bacteria isolated from Japanese honey, and their potential for conferring macrolide and lincosamide resistance in the American foulbrood pathogen Paenibacillus larvae.</title>
        <authorList>
            <person name="Okamoto M."/>
            <person name="Kumagai M."/>
            <person name="Kanamori H."/>
            <person name="Takamatsu D."/>
        </authorList>
    </citation>
    <scope>NUCLEOTIDE SEQUENCE</scope>
    <source>
        <strain evidence="10">J27TS8</strain>
    </source>
</reference>
<keyword evidence="3" id="KW-0309">Germination</keyword>
<dbReference type="PANTHER" id="PTHR35789:SF1">
    <property type="entry name" value="SPORE GERMINATION PROTEIN B3"/>
    <property type="match status" value="1"/>
</dbReference>
<evidence type="ECO:0000256" key="1">
    <source>
        <dbReference type="ARBA" id="ARBA00004635"/>
    </source>
</evidence>
<dbReference type="OrthoDB" id="2592518at2"/>
<evidence type="ECO:0000256" key="5">
    <source>
        <dbReference type="ARBA" id="ARBA00023136"/>
    </source>
</evidence>
<evidence type="ECO:0000259" key="8">
    <source>
        <dbReference type="Pfam" id="PF05504"/>
    </source>
</evidence>
<evidence type="ECO:0000259" key="9">
    <source>
        <dbReference type="Pfam" id="PF25198"/>
    </source>
</evidence>
<dbReference type="Pfam" id="PF05504">
    <property type="entry name" value="Spore_GerAC"/>
    <property type="match status" value="1"/>
</dbReference>